<reference evidence="5" key="1">
    <citation type="journal article" date="2019" name="Int. J. Syst. Evol. Microbiol.">
        <title>The Global Catalogue of Microorganisms (GCM) 10K type strain sequencing project: providing services to taxonomists for standard genome sequencing and annotation.</title>
        <authorList>
            <consortium name="The Broad Institute Genomics Platform"/>
            <consortium name="The Broad Institute Genome Sequencing Center for Infectious Disease"/>
            <person name="Wu L."/>
            <person name="Ma J."/>
        </authorList>
    </citation>
    <scope>NUCLEOTIDE SEQUENCE [LARGE SCALE GENOMIC DNA]</scope>
    <source>
        <strain evidence="5">JCM 9377</strain>
    </source>
</reference>
<dbReference type="InterPro" id="IPR029016">
    <property type="entry name" value="GAF-like_dom_sf"/>
</dbReference>
<dbReference type="EMBL" id="BAAAUV010000023">
    <property type="protein sequence ID" value="GAA3232623.1"/>
    <property type="molecule type" value="Genomic_DNA"/>
</dbReference>
<keyword evidence="5" id="KW-1185">Reference proteome</keyword>
<keyword evidence="1" id="KW-0805">Transcription regulation</keyword>
<dbReference type="Gene3D" id="3.30.450.40">
    <property type="match status" value="1"/>
</dbReference>
<proteinExistence type="predicted"/>
<dbReference type="InterPro" id="IPR012074">
    <property type="entry name" value="GAF_ANTAR"/>
</dbReference>
<dbReference type="InterPro" id="IPR005561">
    <property type="entry name" value="ANTAR"/>
</dbReference>
<sequence length="233" mass="24923">MTAVPLREFRELTLALLDEDDMTAVLGTVTEAAHEMVPGADLVSVTLRERDGHLYTPARTSPVAAALDQVQYDHDDGPSVEAARAPGCGYRMSGDLSAERSWPAFSAATYRYGYASVLSASLLPAPPRLGLGGALTIYGRRRYGLDGRSRDIALLLATHASLAVAATRIADQFHQAIEARDLIGQVKGILMERRGVSADEAFALLSRASQHLNIKLSELASRLAAQPGALDLL</sequence>
<dbReference type="SMART" id="SM01012">
    <property type="entry name" value="ANTAR"/>
    <property type="match status" value="1"/>
</dbReference>
<evidence type="ECO:0000313" key="4">
    <source>
        <dbReference type="EMBL" id="GAA3232623.1"/>
    </source>
</evidence>
<gene>
    <name evidence="4" type="ORF">GCM10010468_64610</name>
</gene>
<dbReference type="InterPro" id="IPR011006">
    <property type="entry name" value="CheY-like_superfamily"/>
</dbReference>
<evidence type="ECO:0000256" key="2">
    <source>
        <dbReference type="ARBA" id="ARBA00023163"/>
    </source>
</evidence>
<dbReference type="PROSITE" id="PS50921">
    <property type="entry name" value="ANTAR"/>
    <property type="match status" value="1"/>
</dbReference>
<name>A0ABP6QIS4_9ACTN</name>
<accession>A0ABP6QIS4</accession>
<keyword evidence="2" id="KW-0804">Transcription</keyword>
<feature type="domain" description="ANTAR" evidence="3">
    <location>
        <begin position="163"/>
        <end position="224"/>
    </location>
</feature>
<dbReference type="Gene3D" id="1.10.10.10">
    <property type="entry name" value="Winged helix-like DNA-binding domain superfamily/Winged helix DNA-binding domain"/>
    <property type="match status" value="1"/>
</dbReference>
<dbReference type="SUPFAM" id="SSF52172">
    <property type="entry name" value="CheY-like"/>
    <property type="match status" value="1"/>
</dbReference>
<protein>
    <submittedName>
        <fullName evidence="4">GAF and ANTAR domain-containing protein</fullName>
    </submittedName>
</protein>
<evidence type="ECO:0000259" key="3">
    <source>
        <dbReference type="PROSITE" id="PS50921"/>
    </source>
</evidence>
<evidence type="ECO:0000313" key="5">
    <source>
        <dbReference type="Proteomes" id="UP001501237"/>
    </source>
</evidence>
<dbReference type="Proteomes" id="UP001501237">
    <property type="component" value="Unassembled WGS sequence"/>
</dbReference>
<dbReference type="RefSeq" id="WP_344835821.1">
    <property type="nucleotide sequence ID" value="NZ_BAAAUV010000023.1"/>
</dbReference>
<organism evidence="4 5">
    <name type="scientific">Actinocorallia longicatena</name>
    <dbReference type="NCBI Taxonomy" id="111803"/>
    <lineage>
        <taxon>Bacteria</taxon>
        <taxon>Bacillati</taxon>
        <taxon>Actinomycetota</taxon>
        <taxon>Actinomycetes</taxon>
        <taxon>Streptosporangiales</taxon>
        <taxon>Thermomonosporaceae</taxon>
        <taxon>Actinocorallia</taxon>
    </lineage>
</organism>
<comment type="caution">
    <text evidence="4">The sequence shown here is derived from an EMBL/GenBank/DDBJ whole genome shotgun (WGS) entry which is preliminary data.</text>
</comment>
<evidence type="ECO:0000256" key="1">
    <source>
        <dbReference type="ARBA" id="ARBA00023015"/>
    </source>
</evidence>
<dbReference type="SUPFAM" id="SSF55781">
    <property type="entry name" value="GAF domain-like"/>
    <property type="match status" value="1"/>
</dbReference>
<dbReference type="PIRSF" id="PIRSF036625">
    <property type="entry name" value="GAF_ANTAR"/>
    <property type="match status" value="1"/>
</dbReference>
<dbReference type="Pfam" id="PF03861">
    <property type="entry name" value="ANTAR"/>
    <property type="match status" value="1"/>
</dbReference>
<dbReference type="InterPro" id="IPR036388">
    <property type="entry name" value="WH-like_DNA-bd_sf"/>
</dbReference>